<feature type="region of interest" description="Disordered" evidence="5">
    <location>
        <begin position="271"/>
        <end position="292"/>
    </location>
</feature>
<dbReference type="GO" id="GO:0003677">
    <property type="term" value="F:DNA binding"/>
    <property type="evidence" value="ECO:0007669"/>
    <property type="project" value="InterPro"/>
</dbReference>
<proteinExistence type="predicted"/>
<evidence type="ECO:0000313" key="6">
    <source>
        <dbReference type="EMBL" id="KAG5680400.1"/>
    </source>
</evidence>
<dbReference type="PANTHER" id="PTHR13408:SF0">
    <property type="entry name" value="DNA-DIRECTED RNA POLYMERASE III SUBUNIT RPC4"/>
    <property type="match status" value="1"/>
</dbReference>
<reference evidence="6" key="1">
    <citation type="submission" date="2021-03" db="EMBL/GenBank/DDBJ databases">
        <title>Chromosome level genome of the anhydrobiotic midge Polypedilum vanderplanki.</title>
        <authorList>
            <person name="Yoshida Y."/>
            <person name="Kikawada T."/>
            <person name="Gusev O."/>
        </authorList>
    </citation>
    <scope>NUCLEOTIDE SEQUENCE</scope>
    <source>
        <strain evidence="6">NIAS01</strain>
        <tissue evidence="6">Whole body or cell culture</tissue>
    </source>
</reference>
<evidence type="ECO:0000313" key="7">
    <source>
        <dbReference type="Proteomes" id="UP001107558"/>
    </source>
</evidence>
<gene>
    <name evidence="6" type="ORF">PVAND_009909</name>
</gene>
<keyword evidence="4" id="KW-0539">Nucleus</keyword>
<keyword evidence="7" id="KW-1185">Reference proteome</keyword>
<evidence type="ECO:0000256" key="5">
    <source>
        <dbReference type="SAM" id="MobiDB-lite"/>
    </source>
</evidence>
<dbReference type="OrthoDB" id="5836119at2759"/>
<evidence type="ECO:0000256" key="3">
    <source>
        <dbReference type="ARBA" id="ARBA00023163"/>
    </source>
</evidence>
<keyword evidence="3" id="KW-0804">Transcription</keyword>
<name>A0A9J6CF18_POLVA</name>
<feature type="region of interest" description="Disordered" evidence="5">
    <location>
        <begin position="1"/>
        <end position="96"/>
    </location>
</feature>
<dbReference type="Proteomes" id="UP001107558">
    <property type="component" value="Chromosome 1"/>
</dbReference>
<dbReference type="GO" id="GO:0042797">
    <property type="term" value="P:tRNA transcription by RNA polymerase III"/>
    <property type="evidence" value="ECO:0007669"/>
    <property type="project" value="TreeGrafter"/>
</dbReference>
<feature type="compositionally biased region" description="Basic and acidic residues" evidence="5">
    <location>
        <begin position="1"/>
        <end position="12"/>
    </location>
</feature>
<comment type="subcellular location">
    <subcellularLocation>
        <location evidence="1">Nucleus</location>
    </subcellularLocation>
</comment>
<evidence type="ECO:0000256" key="1">
    <source>
        <dbReference type="ARBA" id="ARBA00004123"/>
    </source>
</evidence>
<evidence type="ECO:0000256" key="2">
    <source>
        <dbReference type="ARBA" id="ARBA00022478"/>
    </source>
</evidence>
<accession>A0A9J6CF18</accession>
<dbReference type="Pfam" id="PF05132">
    <property type="entry name" value="RNA_pol_Rpc4"/>
    <property type="match status" value="1"/>
</dbReference>
<evidence type="ECO:0008006" key="8">
    <source>
        <dbReference type="Google" id="ProtNLM"/>
    </source>
</evidence>
<dbReference type="GO" id="GO:0005666">
    <property type="term" value="C:RNA polymerase III complex"/>
    <property type="evidence" value="ECO:0007669"/>
    <property type="project" value="InterPro"/>
</dbReference>
<dbReference type="EMBL" id="JADBJN010000001">
    <property type="protein sequence ID" value="KAG5680400.1"/>
    <property type="molecule type" value="Genomic_DNA"/>
</dbReference>
<comment type="caution">
    <text evidence="6">The sequence shown here is derived from an EMBL/GenBank/DDBJ whole genome shotgun (WGS) entry which is preliminary data.</text>
</comment>
<protein>
    <recommendedName>
        <fullName evidence="8">DNA-directed RNA polymerase III subunit RPC4</fullName>
    </recommendedName>
</protein>
<dbReference type="AlphaFoldDB" id="A0A9J6CF18"/>
<dbReference type="InterPro" id="IPR007811">
    <property type="entry name" value="RPC4"/>
</dbReference>
<keyword evidence="2" id="KW-0240">DNA-directed RNA polymerase</keyword>
<dbReference type="PANTHER" id="PTHR13408">
    <property type="entry name" value="DNA-DIRECTED RNA POLYMERASE III"/>
    <property type="match status" value="1"/>
</dbReference>
<organism evidence="6 7">
    <name type="scientific">Polypedilum vanderplanki</name>
    <name type="common">Sleeping chironomid midge</name>
    <dbReference type="NCBI Taxonomy" id="319348"/>
    <lineage>
        <taxon>Eukaryota</taxon>
        <taxon>Metazoa</taxon>
        <taxon>Ecdysozoa</taxon>
        <taxon>Arthropoda</taxon>
        <taxon>Hexapoda</taxon>
        <taxon>Insecta</taxon>
        <taxon>Pterygota</taxon>
        <taxon>Neoptera</taxon>
        <taxon>Endopterygota</taxon>
        <taxon>Diptera</taxon>
        <taxon>Nematocera</taxon>
        <taxon>Chironomoidea</taxon>
        <taxon>Chironomidae</taxon>
        <taxon>Chironominae</taxon>
        <taxon>Polypedilum</taxon>
        <taxon>Polypedilum</taxon>
    </lineage>
</organism>
<feature type="compositionally biased region" description="Polar residues" evidence="5">
    <location>
        <begin position="26"/>
        <end position="57"/>
    </location>
</feature>
<sequence>MSKTDKKIEKNGQQESISSKRLPKFFTSQPDLLLNPLSNQRSQTNKKSYAPNLNVTRNKNSNEKNSFNEPKKDANSRTKPQRGNKDGNNKGNKRNAPQLIQTHGFLSEGLAGTPLTQKRYGGEYSGASSKDVGVETIVKPRIIKRDPRQMKEELETEQKVLQDFLADDDSEMDEDVKTQQDDMMPIKIKTNSKSCNSNAVVSRTNSNDVKIKIEKTDDFDIKREPLDIPNGIKIKIEPGLETETSIESPPPPIHELFNADSSQIFLFQMPDSIPGQTSEDDDSSKPCTSAEATTKPKSRFCTLEHLEEGPIGKLIRHKSGKIKLKIGDAVFDIDPALKCDFIQNAVTIDSNPQQRSANMYSLGKIQTKYNVSPDWNWFFENLKS</sequence>
<evidence type="ECO:0000256" key="4">
    <source>
        <dbReference type="ARBA" id="ARBA00023242"/>
    </source>
</evidence>